<dbReference type="EMBL" id="LSMT01001046">
    <property type="protein sequence ID" value="PFX13180.1"/>
    <property type="molecule type" value="Genomic_DNA"/>
</dbReference>
<evidence type="ECO:0000259" key="2">
    <source>
        <dbReference type="Pfam" id="PF20231"/>
    </source>
</evidence>
<protein>
    <recommendedName>
        <fullName evidence="2">DUF6589 domain-containing protein</fullName>
    </recommendedName>
</protein>
<name>A0A2B4R9K2_STYPI</name>
<proteinExistence type="predicted"/>
<dbReference type="InterPro" id="IPR046496">
    <property type="entry name" value="DUF6589"/>
</dbReference>
<gene>
    <name evidence="3" type="ORF">AWC38_SpisGene22759</name>
</gene>
<accession>A0A2B4R9K2</accession>
<dbReference type="Proteomes" id="UP000225706">
    <property type="component" value="Unassembled WGS sequence"/>
</dbReference>
<feature type="compositionally biased region" description="Polar residues" evidence="1">
    <location>
        <begin position="111"/>
        <end position="125"/>
    </location>
</feature>
<organism evidence="3 4">
    <name type="scientific">Stylophora pistillata</name>
    <name type="common">Smooth cauliflower coral</name>
    <dbReference type="NCBI Taxonomy" id="50429"/>
    <lineage>
        <taxon>Eukaryota</taxon>
        <taxon>Metazoa</taxon>
        <taxon>Cnidaria</taxon>
        <taxon>Anthozoa</taxon>
        <taxon>Hexacorallia</taxon>
        <taxon>Scleractinia</taxon>
        <taxon>Astrocoeniina</taxon>
        <taxon>Pocilloporidae</taxon>
        <taxon>Stylophora</taxon>
    </lineage>
</organism>
<feature type="non-terminal residue" evidence="3">
    <location>
        <position position="235"/>
    </location>
</feature>
<feature type="domain" description="DUF6589" evidence="2">
    <location>
        <begin position="46"/>
        <end position="136"/>
    </location>
</feature>
<keyword evidence="4" id="KW-1185">Reference proteome</keyword>
<evidence type="ECO:0000313" key="3">
    <source>
        <dbReference type="EMBL" id="PFX13180.1"/>
    </source>
</evidence>
<sequence>MSEICCLGMEFFNPNVAGDIAQLLIKNQEKYVPCCREGDSKKVLTPIPFHGDQLFEERARNVIGTFQDGDNGFDRLEGVHPEFADWHAKVNLYEMEFEMFYKSDSGSELGTTKASMNRTRKTNASAGPKKKYNSIRSSTSARLKSISSSQNMQIIRLDKKYKPNYILPDGSVCNATQGEWLLNLCKTFIDEYVFGSENIECLVQQTHELELASLGHYECRVEGCHKVFVYHSGRV</sequence>
<dbReference type="OrthoDB" id="5963255at2759"/>
<feature type="region of interest" description="Disordered" evidence="1">
    <location>
        <begin position="111"/>
        <end position="132"/>
    </location>
</feature>
<dbReference type="AlphaFoldDB" id="A0A2B4R9K2"/>
<evidence type="ECO:0000256" key="1">
    <source>
        <dbReference type="SAM" id="MobiDB-lite"/>
    </source>
</evidence>
<reference evidence="4" key="1">
    <citation type="journal article" date="2017" name="bioRxiv">
        <title>Comparative analysis of the genomes of Stylophora pistillata and Acropora digitifera provides evidence for extensive differences between species of corals.</title>
        <authorList>
            <person name="Voolstra C.R."/>
            <person name="Li Y."/>
            <person name="Liew Y.J."/>
            <person name="Baumgarten S."/>
            <person name="Zoccola D."/>
            <person name="Flot J.-F."/>
            <person name="Tambutte S."/>
            <person name="Allemand D."/>
            <person name="Aranda M."/>
        </authorList>
    </citation>
    <scope>NUCLEOTIDE SEQUENCE [LARGE SCALE GENOMIC DNA]</scope>
</reference>
<comment type="caution">
    <text evidence="3">The sequence shown here is derived from an EMBL/GenBank/DDBJ whole genome shotgun (WGS) entry which is preliminary data.</text>
</comment>
<dbReference type="Pfam" id="PF20231">
    <property type="entry name" value="DUF6589"/>
    <property type="match status" value="1"/>
</dbReference>
<evidence type="ECO:0000313" key="4">
    <source>
        <dbReference type="Proteomes" id="UP000225706"/>
    </source>
</evidence>